<name>A0A914AYI2_PATMI</name>
<keyword evidence="3 6" id="KW-0812">Transmembrane</keyword>
<evidence type="ECO:0000256" key="5">
    <source>
        <dbReference type="ARBA" id="ARBA00023136"/>
    </source>
</evidence>
<organism evidence="7 8">
    <name type="scientific">Patiria miniata</name>
    <name type="common">Bat star</name>
    <name type="synonym">Asterina miniata</name>
    <dbReference type="NCBI Taxonomy" id="46514"/>
    <lineage>
        <taxon>Eukaryota</taxon>
        <taxon>Metazoa</taxon>
        <taxon>Echinodermata</taxon>
        <taxon>Eleutherozoa</taxon>
        <taxon>Asterozoa</taxon>
        <taxon>Asteroidea</taxon>
        <taxon>Valvatacea</taxon>
        <taxon>Valvatida</taxon>
        <taxon>Asterinidae</taxon>
        <taxon>Patiria</taxon>
    </lineage>
</organism>
<keyword evidence="4 6" id="KW-1133">Transmembrane helix</keyword>
<feature type="transmembrane region" description="Helical" evidence="6">
    <location>
        <begin position="79"/>
        <end position="97"/>
    </location>
</feature>
<evidence type="ECO:0000256" key="1">
    <source>
        <dbReference type="ARBA" id="ARBA00004141"/>
    </source>
</evidence>
<sequence length="407" mass="44930">MTSEAVPVDLTLIHVVPPPEEYLNMTEDPSNSSSAYSNVTDSDMLTTMNGSHSTAAPIENIQPCLYVLYADIGSSNVRIWDLALLIPNTLFLIFLIFKCKIAITKLRQTSSAIFFAFYAMVLTVAIISVARAVVSMMVNASTISGDIADTVLWIIVKFFLISIELSVIIFGLCSSIVESKAIIKRIVLGTSAIALAYSVTQGVLEIKFPDKHYIAPDKYDIYAHGGMLFWCISSSLFSLAYFIILILPYTKIKDKIQLPVKKSFYLYVAFLALLNLVQAIASGLVFADKTPAVCVVDVTSFVYFSVFAPLIYLTFLHKFFRQQKQPLLLSYNNPDEAEDEVHRLPSSYSTSGKEEPISISPTVYNSTEFGHSPTITFGPLVIGNPMSNNTSIQATVEPVNSINYGDY</sequence>
<dbReference type="OrthoDB" id="10027388at2759"/>
<dbReference type="GO" id="GO:0005886">
    <property type="term" value="C:plasma membrane"/>
    <property type="evidence" value="ECO:0007669"/>
    <property type="project" value="TreeGrafter"/>
</dbReference>
<dbReference type="Pfam" id="PF10160">
    <property type="entry name" value="Tmemb_40"/>
    <property type="match status" value="1"/>
</dbReference>
<evidence type="ECO:0000256" key="6">
    <source>
        <dbReference type="SAM" id="Phobius"/>
    </source>
</evidence>
<protein>
    <recommendedName>
        <fullName evidence="9">Integral membrane protein GPR175</fullName>
    </recommendedName>
</protein>
<evidence type="ECO:0000256" key="4">
    <source>
        <dbReference type="ARBA" id="ARBA00022989"/>
    </source>
</evidence>
<dbReference type="Proteomes" id="UP000887568">
    <property type="component" value="Unplaced"/>
</dbReference>
<keyword evidence="8" id="KW-1185">Reference proteome</keyword>
<feature type="transmembrane region" description="Helical" evidence="6">
    <location>
        <begin position="298"/>
        <end position="316"/>
    </location>
</feature>
<dbReference type="GeneID" id="119737979"/>
<dbReference type="GO" id="GO:0004930">
    <property type="term" value="F:G protein-coupled receptor activity"/>
    <property type="evidence" value="ECO:0007669"/>
    <property type="project" value="TreeGrafter"/>
</dbReference>
<dbReference type="CTD" id="131601"/>
<feature type="transmembrane region" description="Helical" evidence="6">
    <location>
        <begin position="150"/>
        <end position="174"/>
    </location>
</feature>
<evidence type="ECO:0000256" key="3">
    <source>
        <dbReference type="ARBA" id="ARBA00022692"/>
    </source>
</evidence>
<evidence type="ECO:0008006" key="9">
    <source>
        <dbReference type="Google" id="ProtNLM"/>
    </source>
</evidence>
<evidence type="ECO:0000256" key="2">
    <source>
        <dbReference type="ARBA" id="ARBA00010125"/>
    </source>
</evidence>
<feature type="transmembrane region" description="Helical" evidence="6">
    <location>
        <begin position="227"/>
        <end position="252"/>
    </location>
</feature>
<dbReference type="PANTHER" id="PTHR15876:SF8">
    <property type="entry name" value="TRANSMEMBRANE PROTEIN ADIPOCYTE-ASSOCIATED 1"/>
    <property type="match status" value="1"/>
</dbReference>
<reference evidence="7" key="1">
    <citation type="submission" date="2022-11" db="UniProtKB">
        <authorList>
            <consortium name="EnsemblMetazoa"/>
        </authorList>
    </citation>
    <scope>IDENTIFICATION</scope>
</reference>
<feature type="transmembrane region" description="Helical" evidence="6">
    <location>
        <begin position="109"/>
        <end position="130"/>
    </location>
</feature>
<accession>A0A914AYI2</accession>
<dbReference type="OMA" id="DRWKSIN"/>
<evidence type="ECO:0000313" key="8">
    <source>
        <dbReference type="Proteomes" id="UP000887568"/>
    </source>
</evidence>
<evidence type="ECO:0000313" key="7">
    <source>
        <dbReference type="EnsemblMetazoa" id="XP_038068589.1"/>
    </source>
</evidence>
<feature type="transmembrane region" description="Helical" evidence="6">
    <location>
        <begin position="264"/>
        <end position="286"/>
    </location>
</feature>
<feature type="transmembrane region" description="Helical" evidence="6">
    <location>
        <begin position="186"/>
        <end position="204"/>
    </location>
</feature>
<keyword evidence="5 6" id="KW-0472">Membrane</keyword>
<comment type="subcellular location">
    <subcellularLocation>
        <location evidence="1">Membrane</location>
        <topology evidence="1">Multi-pass membrane protein</topology>
    </subcellularLocation>
</comment>
<dbReference type="InterPro" id="IPR018781">
    <property type="entry name" value="TPRA1/CAND2/CAND8"/>
</dbReference>
<dbReference type="RefSeq" id="XP_038068589.1">
    <property type="nucleotide sequence ID" value="XM_038212661.1"/>
</dbReference>
<dbReference type="PANTHER" id="PTHR15876">
    <property type="entry name" value="TRANSMEMBRANE PROTEIN ADIPOCYTE-ASSOCIATED 1"/>
    <property type="match status" value="1"/>
</dbReference>
<dbReference type="EnsemblMetazoa" id="XM_038212661.1">
    <property type="protein sequence ID" value="XP_038068589.1"/>
    <property type="gene ID" value="LOC119737979"/>
</dbReference>
<dbReference type="AlphaFoldDB" id="A0A914AYI2"/>
<comment type="similarity">
    <text evidence="2">Belongs to the UPF0359 family.</text>
</comment>
<proteinExistence type="inferred from homology"/>